<gene>
    <name evidence="1" type="ORF">V1264_024696</name>
</gene>
<organism evidence="1 2">
    <name type="scientific">Littorina saxatilis</name>
    <dbReference type="NCBI Taxonomy" id="31220"/>
    <lineage>
        <taxon>Eukaryota</taxon>
        <taxon>Metazoa</taxon>
        <taxon>Spiralia</taxon>
        <taxon>Lophotrochozoa</taxon>
        <taxon>Mollusca</taxon>
        <taxon>Gastropoda</taxon>
        <taxon>Caenogastropoda</taxon>
        <taxon>Littorinimorpha</taxon>
        <taxon>Littorinoidea</taxon>
        <taxon>Littorinidae</taxon>
        <taxon>Littorina</taxon>
    </lineage>
</organism>
<sequence length="102" mass="11567">MKDLEDPTMNPISTTGAELDYNIFSIFTGRIDIVLYSLWMTQKSYPQNHKQLYLPLLLPMSTSKHHCIPEGIPPPLPICATYFANQRDQQTGVCAYTLCSND</sequence>
<keyword evidence="2" id="KW-1185">Reference proteome</keyword>
<comment type="caution">
    <text evidence="1">The sequence shown here is derived from an EMBL/GenBank/DDBJ whole genome shotgun (WGS) entry which is preliminary data.</text>
</comment>
<reference evidence="1 2" key="1">
    <citation type="submission" date="2024-02" db="EMBL/GenBank/DDBJ databases">
        <title>Chromosome-scale genome assembly of the rough periwinkle Littorina saxatilis.</title>
        <authorList>
            <person name="De Jode A."/>
            <person name="Faria R."/>
            <person name="Formenti G."/>
            <person name="Sims Y."/>
            <person name="Smith T.P."/>
            <person name="Tracey A."/>
            <person name="Wood J.M.D."/>
            <person name="Zagrodzka Z.B."/>
            <person name="Johannesson K."/>
            <person name="Butlin R.K."/>
            <person name="Leder E.H."/>
        </authorList>
    </citation>
    <scope>NUCLEOTIDE SEQUENCE [LARGE SCALE GENOMIC DNA]</scope>
    <source>
        <strain evidence="1">Snail1</strain>
        <tissue evidence="1">Muscle</tissue>
    </source>
</reference>
<dbReference type="Proteomes" id="UP001374579">
    <property type="component" value="Unassembled WGS sequence"/>
</dbReference>
<name>A0AAN9AM67_9CAEN</name>
<proteinExistence type="predicted"/>
<protein>
    <submittedName>
        <fullName evidence="1">Uncharacterized protein</fullName>
    </submittedName>
</protein>
<accession>A0AAN9AM67</accession>
<dbReference type="AlphaFoldDB" id="A0AAN9AM67"/>
<evidence type="ECO:0000313" key="2">
    <source>
        <dbReference type="Proteomes" id="UP001374579"/>
    </source>
</evidence>
<dbReference type="EMBL" id="JBAMIC010001825">
    <property type="protein sequence ID" value="KAK7089414.1"/>
    <property type="molecule type" value="Genomic_DNA"/>
</dbReference>
<evidence type="ECO:0000313" key="1">
    <source>
        <dbReference type="EMBL" id="KAK7089414.1"/>
    </source>
</evidence>